<evidence type="ECO:0000259" key="8">
    <source>
        <dbReference type="Pfam" id="PF02687"/>
    </source>
</evidence>
<evidence type="ECO:0000256" key="3">
    <source>
        <dbReference type="ARBA" id="ARBA00022475"/>
    </source>
</evidence>
<organism evidence="10 11">
    <name type="scientific">Fontibacter flavus</name>
    <dbReference type="NCBI Taxonomy" id="654838"/>
    <lineage>
        <taxon>Bacteria</taxon>
        <taxon>Pseudomonadati</taxon>
        <taxon>Bacteroidota</taxon>
        <taxon>Cytophagia</taxon>
        <taxon>Cytophagales</taxon>
        <taxon>Cyclobacteriaceae</taxon>
        <taxon>Fontibacter</taxon>
    </lineage>
</organism>
<feature type="transmembrane region" description="Helical" evidence="7">
    <location>
        <begin position="21"/>
        <end position="38"/>
    </location>
</feature>
<keyword evidence="6 7" id="KW-0472">Membrane</keyword>
<feature type="transmembrane region" description="Helical" evidence="7">
    <location>
        <begin position="276"/>
        <end position="295"/>
    </location>
</feature>
<evidence type="ECO:0000313" key="10">
    <source>
        <dbReference type="EMBL" id="MFC0261047.1"/>
    </source>
</evidence>
<reference evidence="10 11" key="1">
    <citation type="submission" date="2024-09" db="EMBL/GenBank/DDBJ databases">
        <authorList>
            <person name="Sun Q."/>
            <person name="Mori K."/>
        </authorList>
    </citation>
    <scope>NUCLEOTIDE SEQUENCE [LARGE SCALE GENOMIC DNA]</scope>
    <source>
        <strain evidence="10 11">CCM 7650</strain>
    </source>
</reference>
<evidence type="ECO:0000259" key="9">
    <source>
        <dbReference type="Pfam" id="PF12704"/>
    </source>
</evidence>
<keyword evidence="4 7" id="KW-0812">Transmembrane</keyword>
<evidence type="ECO:0000256" key="5">
    <source>
        <dbReference type="ARBA" id="ARBA00022989"/>
    </source>
</evidence>
<gene>
    <name evidence="10" type="ORF">ACFFIP_00020</name>
</gene>
<feature type="transmembrane region" description="Helical" evidence="7">
    <location>
        <begin position="316"/>
        <end position="345"/>
    </location>
</feature>
<keyword evidence="5 7" id="KW-1133">Transmembrane helix</keyword>
<feature type="transmembrane region" description="Helical" evidence="7">
    <location>
        <begin position="377"/>
        <end position="397"/>
    </location>
</feature>
<feature type="domain" description="ABC3 transporter permease C-terminal" evidence="8">
    <location>
        <begin position="276"/>
        <end position="403"/>
    </location>
</feature>
<dbReference type="RefSeq" id="WP_382385504.1">
    <property type="nucleotide sequence ID" value="NZ_JBHLWI010000001.1"/>
</dbReference>
<evidence type="ECO:0000256" key="4">
    <source>
        <dbReference type="ARBA" id="ARBA00022692"/>
    </source>
</evidence>
<sequence length="410" mass="46354">MKLSLISKMACRNLWRNKRRTLITSGSVMFALVLALFTDSMTKGSHEQMIGNTLKFGTGYLQIQDTAYFESPSLDLGFELPEELMSQFSTSFGNEAYLIPRIESFILAAGEINTRSAFVIGIIPELENRMNGFLKFLQKGRLFEKGKQELLIGQGLAQRLSLNVGDTLVLVGQGFQGIQAAGKYTISGLVDHPMEGMNNQIIYMDLDEAAWLFSMDNRVSHYLIMSQDDVKSLEIQRTLMQSLEKEGLTILHWKELQPDLVKALVFDLASGRVMQLILYLVISFGIFGTVLTMTLERQKEFAILVSLGMKRHLLAMQCFLETIMISLIGVIFGLILGLPVLIYFFHNPIPLTGDLSDLVKEYGMEPYLPFSLSHEVFVFQGLVMLIISLIITTYPVWRSMTFPILENLRR</sequence>
<comment type="caution">
    <text evidence="10">The sequence shown here is derived from an EMBL/GenBank/DDBJ whole genome shotgun (WGS) entry which is preliminary data.</text>
</comment>
<accession>A0ABV6FMJ8</accession>
<comment type="subcellular location">
    <subcellularLocation>
        <location evidence="1">Cell membrane</location>
        <topology evidence="1">Multi-pass membrane protein</topology>
    </subcellularLocation>
</comment>
<evidence type="ECO:0000313" key="11">
    <source>
        <dbReference type="Proteomes" id="UP001589797"/>
    </source>
</evidence>
<dbReference type="Pfam" id="PF12704">
    <property type="entry name" value="MacB_PCD"/>
    <property type="match status" value="1"/>
</dbReference>
<dbReference type="InterPro" id="IPR051447">
    <property type="entry name" value="Lipoprotein-release_system"/>
</dbReference>
<evidence type="ECO:0000256" key="1">
    <source>
        <dbReference type="ARBA" id="ARBA00004651"/>
    </source>
</evidence>
<dbReference type="EMBL" id="JBHLWI010000001">
    <property type="protein sequence ID" value="MFC0261047.1"/>
    <property type="molecule type" value="Genomic_DNA"/>
</dbReference>
<evidence type="ECO:0000256" key="6">
    <source>
        <dbReference type="ARBA" id="ARBA00023136"/>
    </source>
</evidence>
<evidence type="ECO:0000256" key="7">
    <source>
        <dbReference type="SAM" id="Phobius"/>
    </source>
</evidence>
<keyword evidence="3" id="KW-1003">Cell membrane</keyword>
<feature type="domain" description="MacB-like periplasmic core" evidence="9">
    <location>
        <begin position="27"/>
        <end position="230"/>
    </location>
</feature>
<dbReference type="InterPro" id="IPR003838">
    <property type="entry name" value="ABC3_permease_C"/>
</dbReference>
<dbReference type="InterPro" id="IPR025857">
    <property type="entry name" value="MacB_PCD"/>
</dbReference>
<evidence type="ECO:0000256" key="2">
    <source>
        <dbReference type="ARBA" id="ARBA00005236"/>
    </source>
</evidence>
<protein>
    <submittedName>
        <fullName evidence="10">ABC transporter permease</fullName>
    </submittedName>
</protein>
<dbReference type="PANTHER" id="PTHR30489:SF0">
    <property type="entry name" value="LIPOPROTEIN-RELEASING SYSTEM TRANSMEMBRANE PROTEIN LOLE"/>
    <property type="match status" value="1"/>
</dbReference>
<dbReference type="PANTHER" id="PTHR30489">
    <property type="entry name" value="LIPOPROTEIN-RELEASING SYSTEM TRANSMEMBRANE PROTEIN LOLE"/>
    <property type="match status" value="1"/>
</dbReference>
<proteinExistence type="inferred from homology"/>
<keyword evidence="11" id="KW-1185">Reference proteome</keyword>
<comment type="similarity">
    <text evidence="2">Belongs to the ABC-4 integral membrane protein family. LolC/E subfamily.</text>
</comment>
<dbReference type="Pfam" id="PF02687">
    <property type="entry name" value="FtsX"/>
    <property type="match status" value="1"/>
</dbReference>
<name>A0ABV6FMJ8_9BACT</name>
<dbReference type="Proteomes" id="UP001589797">
    <property type="component" value="Unassembled WGS sequence"/>
</dbReference>